<comment type="caution">
    <text evidence="2">The sequence shown here is derived from an EMBL/GenBank/DDBJ whole genome shotgun (WGS) entry which is preliminary data.</text>
</comment>
<reference evidence="2" key="2">
    <citation type="submission" date="2022-01" db="EMBL/GenBank/DDBJ databases">
        <authorList>
            <person name="Yamashiro T."/>
            <person name="Shiraishi A."/>
            <person name="Satake H."/>
            <person name="Nakayama K."/>
        </authorList>
    </citation>
    <scope>NUCLEOTIDE SEQUENCE</scope>
</reference>
<name>A0ABQ5C822_9ASTR</name>
<proteinExistence type="predicted"/>
<dbReference type="InterPro" id="IPR057670">
    <property type="entry name" value="SH3_retrovirus"/>
</dbReference>
<gene>
    <name evidence="2" type="ORF">Tco_0892110</name>
</gene>
<organism evidence="2 3">
    <name type="scientific">Tanacetum coccineum</name>
    <dbReference type="NCBI Taxonomy" id="301880"/>
    <lineage>
        <taxon>Eukaryota</taxon>
        <taxon>Viridiplantae</taxon>
        <taxon>Streptophyta</taxon>
        <taxon>Embryophyta</taxon>
        <taxon>Tracheophyta</taxon>
        <taxon>Spermatophyta</taxon>
        <taxon>Magnoliopsida</taxon>
        <taxon>eudicotyledons</taxon>
        <taxon>Gunneridae</taxon>
        <taxon>Pentapetalae</taxon>
        <taxon>asterids</taxon>
        <taxon>campanulids</taxon>
        <taxon>Asterales</taxon>
        <taxon>Asteraceae</taxon>
        <taxon>Asteroideae</taxon>
        <taxon>Anthemideae</taxon>
        <taxon>Anthemidinae</taxon>
        <taxon>Tanacetum</taxon>
    </lineage>
</organism>
<protein>
    <submittedName>
        <fullName evidence="2">Retrovirus-related pol polyprotein from transposon TNT 1-94</fullName>
    </submittedName>
</protein>
<dbReference type="Pfam" id="PF25597">
    <property type="entry name" value="SH3_retrovirus"/>
    <property type="match status" value="1"/>
</dbReference>
<reference evidence="2" key="1">
    <citation type="journal article" date="2022" name="Int. J. Mol. Sci.">
        <title>Draft Genome of Tanacetum Coccineum: Genomic Comparison of Closely Related Tanacetum-Family Plants.</title>
        <authorList>
            <person name="Yamashiro T."/>
            <person name="Shiraishi A."/>
            <person name="Nakayama K."/>
            <person name="Satake H."/>
        </authorList>
    </citation>
    <scope>NUCLEOTIDE SEQUENCE</scope>
</reference>
<dbReference type="Proteomes" id="UP001151760">
    <property type="component" value="Unassembled WGS sequence"/>
</dbReference>
<sequence>MERHHMTCSEEDILTSAISMFFSYHINIHNHRDHLGKFDAKADDGFFLGYSLVAKVFRVFNIRRQDMEETYHVTFSEDDEAISKSSKEGDDINFNENGSFPDDEFIILRNTVSQCSRNDRYVSYFPMFLHMIPFPQTTSLSLIPLHHLIPSTDPITVADDHHVFNEHDDSESVEDLRYAIDQVSLIKKAISKAEPSTTNVSPSTEARITTRSRIRDYEDASAHECLYVNFLSKIESKKLIEALEEEGWIVAMQEELNQFERNKVWTLVPIPHGKTIIGTKWI</sequence>
<evidence type="ECO:0000259" key="1">
    <source>
        <dbReference type="Pfam" id="PF25597"/>
    </source>
</evidence>
<evidence type="ECO:0000313" key="2">
    <source>
        <dbReference type="EMBL" id="GJT22173.1"/>
    </source>
</evidence>
<keyword evidence="3" id="KW-1185">Reference proteome</keyword>
<accession>A0ABQ5C822</accession>
<evidence type="ECO:0000313" key="3">
    <source>
        <dbReference type="Proteomes" id="UP001151760"/>
    </source>
</evidence>
<dbReference type="EMBL" id="BQNB010013948">
    <property type="protein sequence ID" value="GJT22173.1"/>
    <property type="molecule type" value="Genomic_DNA"/>
</dbReference>
<feature type="domain" description="Retroviral polymerase SH3-like" evidence="1">
    <location>
        <begin position="28"/>
        <end position="84"/>
    </location>
</feature>